<feature type="domain" description="eCIS core" evidence="1">
    <location>
        <begin position="36"/>
        <end position="109"/>
    </location>
</feature>
<keyword evidence="3" id="KW-1185">Reference proteome</keyword>
<dbReference type="RefSeq" id="WP_229759305.1">
    <property type="nucleotide sequence ID" value="NZ_AP019860.1"/>
</dbReference>
<gene>
    <name evidence="2" type="ORF">UABAM_05061</name>
</gene>
<accession>A0A5S9F5B5</accession>
<dbReference type="KEGG" id="uam:UABAM_05061"/>
<dbReference type="Pfam" id="PF13699">
    <property type="entry name" value="eCIS_core"/>
    <property type="match status" value="1"/>
</dbReference>
<evidence type="ECO:0000313" key="3">
    <source>
        <dbReference type="Proteomes" id="UP000326354"/>
    </source>
</evidence>
<organism evidence="2 3">
    <name type="scientific">Uabimicrobium amorphum</name>
    <dbReference type="NCBI Taxonomy" id="2596890"/>
    <lineage>
        <taxon>Bacteria</taxon>
        <taxon>Pseudomonadati</taxon>
        <taxon>Planctomycetota</taxon>
        <taxon>Candidatus Uabimicrobiia</taxon>
        <taxon>Candidatus Uabimicrobiales</taxon>
        <taxon>Candidatus Uabimicrobiaceae</taxon>
        <taxon>Candidatus Uabimicrobium</taxon>
    </lineage>
</organism>
<dbReference type="AlphaFoldDB" id="A0A5S9F5B5"/>
<reference evidence="2 3" key="1">
    <citation type="submission" date="2019-08" db="EMBL/GenBank/DDBJ databases">
        <title>Complete genome sequence of Candidatus Uab amorphum.</title>
        <authorList>
            <person name="Shiratori T."/>
            <person name="Suzuki S."/>
            <person name="Kakizawa Y."/>
            <person name="Ishida K."/>
        </authorList>
    </citation>
    <scope>NUCLEOTIDE SEQUENCE [LARGE SCALE GENOMIC DNA]</scope>
    <source>
        <strain evidence="2 3">SRT547</strain>
    </source>
</reference>
<name>A0A5S9F5B5_UABAM</name>
<sequence length="403" mass="44617">MFVLINTLPKVILPQLPKGCQPIPVELRLERNSGNPLPDSIRSKMENLFDADFSDVRIHVGKEASQIGALAFTWGSDIYFAENQYNPTTHSGIQILGHELTHVVQQRSGRAKNPSGSGIVILDDPKLEAEAEYYGDLAAQKFAGSIQPRRDSEFNRTNRSLSGQVVCIQPKLIQKRQGVSSIFTMLNGAKAVQKKESKQGGSIFTMLPPKTSLTCKKKLNSNNLNPFRMFSQFHGEKLNVPNQSLSIQTSRRSARIAAPGYTHYTVPLVAPSSIDKRGVRYWNGFRGELHFDAATKKYMATLKIYGCKIQGSQCTGKADAIDHKVDFATTQTMLPTYEYCDGNYHWEGVLFEDAKKDYNDTNNLQWSCTSCNSSKSGARGLYSPPLFRGKCVGTCPGGGKCNL</sequence>
<evidence type="ECO:0000313" key="2">
    <source>
        <dbReference type="EMBL" id="BBM86675.1"/>
    </source>
</evidence>
<protein>
    <recommendedName>
        <fullName evidence="1">eCIS core domain-containing protein</fullName>
    </recommendedName>
</protein>
<dbReference type="Proteomes" id="UP000326354">
    <property type="component" value="Chromosome"/>
</dbReference>
<proteinExistence type="predicted"/>
<dbReference type="InterPro" id="IPR025295">
    <property type="entry name" value="eCIS_core_dom"/>
</dbReference>
<evidence type="ECO:0000259" key="1">
    <source>
        <dbReference type="Pfam" id="PF13699"/>
    </source>
</evidence>
<dbReference type="EMBL" id="AP019860">
    <property type="protein sequence ID" value="BBM86675.1"/>
    <property type="molecule type" value="Genomic_DNA"/>
</dbReference>